<comment type="caution">
    <text evidence="1">The sequence shown here is derived from an EMBL/GenBank/DDBJ whole genome shotgun (WGS) entry which is preliminary data.</text>
</comment>
<reference evidence="1 2" key="1">
    <citation type="journal article" date="2018" name="J. Biol. Chem.">
        <title>Discovery of the actinoplanic acid pathway in Streptomyces rapamycinicus reveals a genetically conserved synergism with rapamycin.</title>
        <authorList>
            <person name="Mrak P."/>
            <person name="Krastel P."/>
            <person name="Pivk Lukancic P."/>
            <person name="Tao J."/>
            <person name="Pistorius D."/>
            <person name="Moore C.M."/>
        </authorList>
    </citation>
    <scope>NUCLEOTIDE SEQUENCE [LARGE SCALE GENOMIC DNA]</scope>
    <source>
        <strain evidence="1 2">NRRL 5491</strain>
    </source>
</reference>
<gene>
    <name evidence="1" type="ORF">D3C57_142740</name>
</gene>
<proteinExistence type="predicted"/>
<sequence length="126" mass="13635">MSSSYLLNPRSAVVPLTGMSAQLDALEAWCHTSRPTDVTAITGTGGIGKTRLVTELLRRLAQPSPGQATARRWTGGFLAETPLQQPPHYGMLATSKYPLLLAIDYAETRRSQVDEILDIQAARRGG</sequence>
<dbReference type="AlphaFoldDB" id="A0A3L8RAG4"/>
<dbReference type="InterPro" id="IPR027417">
    <property type="entry name" value="P-loop_NTPase"/>
</dbReference>
<evidence type="ECO:0008006" key="3">
    <source>
        <dbReference type="Google" id="ProtNLM"/>
    </source>
</evidence>
<protein>
    <recommendedName>
        <fullName evidence="3">Orc1-like AAA ATPase domain-containing protein</fullName>
    </recommendedName>
</protein>
<organism evidence="1 2">
    <name type="scientific">Streptomyces rapamycinicus (strain ATCC 29253 / DSM 41530 / NRRL 5491 / AYB-994)</name>
    <name type="common">Streptomyces hygroscopicus (strain ATCC 29253)</name>
    <dbReference type="NCBI Taxonomy" id="1343740"/>
    <lineage>
        <taxon>Bacteria</taxon>
        <taxon>Bacillati</taxon>
        <taxon>Actinomycetota</taxon>
        <taxon>Actinomycetes</taxon>
        <taxon>Kitasatosporales</taxon>
        <taxon>Streptomycetaceae</taxon>
        <taxon>Streptomyces</taxon>
        <taxon>Streptomyces violaceusniger group</taxon>
    </lineage>
</organism>
<dbReference type="STRING" id="1343740.M271_00950"/>
<evidence type="ECO:0000313" key="1">
    <source>
        <dbReference type="EMBL" id="RLV76092.1"/>
    </source>
</evidence>
<dbReference type="RefSeq" id="WP_148717889.1">
    <property type="nucleotide sequence ID" value="NC_022785.1"/>
</dbReference>
<dbReference type="EMBL" id="QYCY01000002">
    <property type="protein sequence ID" value="RLV76092.1"/>
    <property type="molecule type" value="Genomic_DNA"/>
</dbReference>
<evidence type="ECO:0000313" key="2">
    <source>
        <dbReference type="Proteomes" id="UP000281594"/>
    </source>
</evidence>
<name>A0A3L8RAG4_STRRN</name>
<dbReference type="Gene3D" id="3.40.50.300">
    <property type="entry name" value="P-loop containing nucleotide triphosphate hydrolases"/>
    <property type="match status" value="1"/>
</dbReference>
<accession>A0A3L8RAG4</accession>
<dbReference type="Proteomes" id="UP000281594">
    <property type="component" value="Unassembled WGS sequence"/>
</dbReference>